<accession>A0A2H0TJX3</accession>
<dbReference type="Proteomes" id="UP000228909">
    <property type="component" value="Unassembled WGS sequence"/>
</dbReference>
<evidence type="ECO:0000313" key="2">
    <source>
        <dbReference type="Proteomes" id="UP000228909"/>
    </source>
</evidence>
<evidence type="ECO:0000313" key="1">
    <source>
        <dbReference type="EMBL" id="PIR71859.1"/>
    </source>
</evidence>
<gene>
    <name evidence="1" type="ORF">COU43_00135</name>
</gene>
<protein>
    <submittedName>
        <fullName evidence="1">Uncharacterized protein</fullName>
    </submittedName>
</protein>
<name>A0A2H0TJX3_9BACT</name>
<dbReference type="AlphaFoldDB" id="A0A2H0TJX3"/>
<comment type="caution">
    <text evidence="1">The sequence shown here is derived from an EMBL/GenBank/DDBJ whole genome shotgun (WGS) entry which is preliminary data.</text>
</comment>
<reference evidence="2" key="1">
    <citation type="submission" date="2017-09" db="EMBL/GenBank/DDBJ databases">
        <title>Depth-based differentiation of microbial function through sediment-hosted aquifers and enrichment of novel symbionts in the deep terrestrial subsurface.</title>
        <authorList>
            <person name="Probst A.J."/>
            <person name="Ladd B."/>
            <person name="Jarett J.K."/>
            <person name="Geller-Mcgrath D.E."/>
            <person name="Sieber C.M.K."/>
            <person name="Emerson J.B."/>
            <person name="Anantharaman K."/>
            <person name="Thomas B.C."/>
            <person name="Malmstrom R."/>
            <person name="Stieglmeier M."/>
            <person name="Klingl A."/>
            <person name="Woyke T."/>
            <person name="Ryan C.M."/>
            <person name="Banfield J.F."/>
        </authorList>
    </citation>
    <scope>NUCLEOTIDE SEQUENCE [LARGE SCALE GENOMIC DNA]</scope>
</reference>
<proteinExistence type="predicted"/>
<sequence>MTKEQWKWNKCKDCGTITDIDEKECPNRRWLSDNPAHELEVVELTSEEVKKAWKERRIYTKRWGDLERELSQ</sequence>
<organism evidence="1 2">
    <name type="scientific">Candidatus Nealsonbacteria bacterium CG10_big_fil_rev_8_21_14_0_10_37_25</name>
    <dbReference type="NCBI Taxonomy" id="1974711"/>
    <lineage>
        <taxon>Bacteria</taxon>
        <taxon>Candidatus Nealsoniibacteriota</taxon>
    </lineage>
</organism>
<dbReference type="EMBL" id="PFCK01000007">
    <property type="protein sequence ID" value="PIR71859.1"/>
    <property type="molecule type" value="Genomic_DNA"/>
</dbReference>